<organism evidence="2 3">
    <name type="scientific">Cuscuta epithymum</name>
    <dbReference type="NCBI Taxonomy" id="186058"/>
    <lineage>
        <taxon>Eukaryota</taxon>
        <taxon>Viridiplantae</taxon>
        <taxon>Streptophyta</taxon>
        <taxon>Embryophyta</taxon>
        <taxon>Tracheophyta</taxon>
        <taxon>Spermatophyta</taxon>
        <taxon>Magnoliopsida</taxon>
        <taxon>eudicotyledons</taxon>
        <taxon>Gunneridae</taxon>
        <taxon>Pentapetalae</taxon>
        <taxon>asterids</taxon>
        <taxon>lamiids</taxon>
        <taxon>Solanales</taxon>
        <taxon>Convolvulaceae</taxon>
        <taxon>Cuscuteae</taxon>
        <taxon>Cuscuta</taxon>
        <taxon>Cuscuta subgen. Cuscuta</taxon>
    </lineage>
</organism>
<evidence type="ECO:0000313" key="1">
    <source>
        <dbReference type="EMBL" id="CAH9075433.1"/>
    </source>
</evidence>
<sequence>MDLPGVINNGLTQMLSSVIDQENDEILDVHIHTLHIYIHYNDLQPNVYVI</sequence>
<evidence type="ECO:0000313" key="3">
    <source>
        <dbReference type="Proteomes" id="UP001152523"/>
    </source>
</evidence>
<protein>
    <submittedName>
        <fullName evidence="2">Uncharacterized protein</fullName>
    </submittedName>
</protein>
<keyword evidence="3" id="KW-1185">Reference proteome</keyword>
<dbReference type="AlphaFoldDB" id="A0AAV0FBP1"/>
<proteinExistence type="predicted"/>
<dbReference type="EMBL" id="CAMAPF010000028">
    <property type="protein sequence ID" value="CAH9075433.1"/>
    <property type="molecule type" value="Genomic_DNA"/>
</dbReference>
<gene>
    <name evidence="2" type="ORF">CEPIT_LOCUS32516</name>
    <name evidence="1" type="ORF">CEPIT_LOCUS5408</name>
</gene>
<comment type="caution">
    <text evidence="2">The sequence shown here is derived from an EMBL/GenBank/DDBJ whole genome shotgun (WGS) entry which is preliminary data.</text>
</comment>
<name>A0AAV0FBP1_9ASTE</name>
<evidence type="ECO:0000313" key="2">
    <source>
        <dbReference type="EMBL" id="CAH9132874.1"/>
    </source>
</evidence>
<accession>A0AAV0FBP1</accession>
<dbReference type="EMBL" id="CAMAPF010000973">
    <property type="protein sequence ID" value="CAH9132874.1"/>
    <property type="molecule type" value="Genomic_DNA"/>
</dbReference>
<dbReference type="Proteomes" id="UP001152523">
    <property type="component" value="Unassembled WGS sequence"/>
</dbReference>
<reference evidence="2" key="1">
    <citation type="submission" date="2022-07" db="EMBL/GenBank/DDBJ databases">
        <authorList>
            <person name="Macas J."/>
            <person name="Novak P."/>
            <person name="Neumann P."/>
        </authorList>
    </citation>
    <scope>NUCLEOTIDE SEQUENCE</scope>
</reference>